<keyword evidence="2" id="KW-0732">Signal</keyword>
<gene>
    <name evidence="3" type="ORF">GT347_18760</name>
</gene>
<protein>
    <submittedName>
        <fullName evidence="3">ABC transporter substrate-binding protein</fullName>
    </submittedName>
</protein>
<dbReference type="Gene3D" id="3.40.190.10">
    <property type="entry name" value="Periplasmic binding protein-like II"/>
    <property type="match status" value="1"/>
</dbReference>
<dbReference type="Proteomes" id="UP000464787">
    <property type="component" value="Chromosome"/>
</dbReference>
<dbReference type="InterPro" id="IPR006311">
    <property type="entry name" value="TAT_signal"/>
</dbReference>
<evidence type="ECO:0000313" key="4">
    <source>
        <dbReference type="Proteomes" id="UP000464787"/>
    </source>
</evidence>
<dbReference type="CDD" id="cd13578">
    <property type="entry name" value="PBP2_Bug27"/>
    <property type="match status" value="1"/>
</dbReference>
<feature type="chain" id="PRO_5032541829" evidence="2">
    <location>
        <begin position="30"/>
        <end position="334"/>
    </location>
</feature>
<accession>A0A857JA26</accession>
<evidence type="ECO:0000256" key="1">
    <source>
        <dbReference type="ARBA" id="ARBA00006987"/>
    </source>
</evidence>
<feature type="signal peptide" evidence="2">
    <location>
        <begin position="1"/>
        <end position="29"/>
    </location>
</feature>
<dbReference type="PROSITE" id="PS51318">
    <property type="entry name" value="TAT"/>
    <property type="match status" value="1"/>
</dbReference>
<dbReference type="SUPFAM" id="SSF53850">
    <property type="entry name" value="Periplasmic binding protein-like II"/>
    <property type="match status" value="1"/>
</dbReference>
<dbReference type="AlphaFoldDB" id="A0A857JA26"/>
<dbReference type="InterPro" id="IPR005064">
    <property type="entry name" value="BUG"/>
</dbReference>
<dbReference type="RefSeq" id="WP_160553653.1">
    <property type="nucleotide sequence ID" value="NZ_CP047650.1"/>
</dbReference>
<dbReference type="PANTHER" id="PTHR42928">
    <property type="entry name" value="TRICARBOXYLATE-BINDING PROTEIN"/>
    <property type="match status" value="1"/>
</dbReference>
<sequence length="334" mass="35617">MTSPASDRRRFLQSTAAAGLAGLGLPAFAADTPYPSRPINLVVPFTPGGSVDVAGRLISDRLARALGQPVVVDNRGGAGGTIGSTYVAKAAPDGYTLIVTSQSTHVVNPAMNPRLPYDAVKDFAPITIIGRLANVLLINADLPIRSFDELVKYARAHPTALNYASAGTGSVSHLSMELLKNQAGIPMAHIPYRGAGVALSDLLGGQVQLTWNNLSSNLGNILNGKLRALAVAAPARVQQLPDVPTFAELKLPDLNLTSWNGLAAPAKTPDAIVQKLYTETRRILAEPATRATWLDKGMIVPEDVTPAAYRKEIAERIQFYQRIARDNRIVMDSN</sequence>
<dbReference type="PANTHER" id="PTHR42928:SF5">
    <property type="entry name" value="BLR1237 PROTEIN"/>
    <property type="match status" value="1"/>
</dbReference>
<dbReference type="Gene3D" id="3.40.190.150">
    <property type="entry name" value="Bordetella uptake gene, domain 1"/>
    <property type="match status" value="1"/>
</dbReference>
<reference evidence="3 4" key="1">
    <citation type="submission" date="2020-01" db="EMBL/GenBank/DDBJ databases">
        <title>Genome sequencing of strain KACC 21265.</title>
        <authorList>
            <person name="Heo J."/>
            <person name="Kim S.-J."/>
            <person name="Kim J.-S."/>
            <person name="Hong S.-B."/>
            <person name="Kwon S.-W."/>
        </authorList>
    </citation>
    <scope>NUCLEOTIDE SEQUENCE [LARGE SCALE GENOMIC DNA]</scope>
    <source>
        <strain evidence="3 4">KACC 21265</strain>
    </source>
</reference>
<name>A0A857JA26_9BURK</name>
<dbReference type="InterPro" id="IPR042100">
    <property type="entry name" value="Bug_dom1"/>
</dbReference>
<dbReference type="KEGG" id="xyk:GT347_18760"/>
<keyword evidence="4" id="KW-1185">Reference proteome</keyword>
<dbReference type="PIRSF" id="PIRSF017082">
    <property type="entry name" value="YflP"/>
    <property type="match status" value="1"/>
</dbReference>
<evidence type="ECO:0000313" key="3">
    <source>
        <dbReference type="EMBL" id="QHI99842.1"/>
    </source>
</evidence>
<proteinExistence type="inferred from homology"/>
<organism evidence="3 4">
    <name type="scientific">Xylophilus rhododendri</name>
    <dbReference type="NCBI Taxonomy" id="2697032"/>
    <lineage>
        <taxon>Bacteria</taxon>
        <taxon>Pseudomonadati</taxon>
        <taxon>Pseudomonadota</taxon>
        <taxon>Betaproteobacteria</taxon>
        <taxon>Burkholderiales</taxon>
        <taxon>Xylophilus</taxon>
    </lineage>
</organism>
<comment type="similarity">
    <text evidence="1">Belongs to the UPF0065 (bug) family.</text>
</comment>
<dbReference type="Pfam" id="PF03401">
    <property type="entry name" value="TctC"/>
    <property type="match status" value="1"/>
</dbReference>
<dbReference type="EMBL" id="CP047650">
    <property type="protein sequence ID" value="QHI99842.1"/>
    <property type="molecule type" value="Genomic_DNA"/>
</dbReference>
<evidence type="ECO:0000256" key="2">
    <source>
        <dbReference type="SAM" id="SignalP"/>
    </source>
</evidence>